<feature type="transmembrane region" description="Helical" evidence="1">
    <location>
        <begin position="545"/>
        <end position="566"/>
    </location>
</feature>
<reference evidence="5 6" key="1">
    <citation type="submission" date="2021-07" db="EMBL/GenBank/DDBJ databases">
        <title>Paraburkholderia edwinii protects Aspergillus sp. from phenazines by acting as a toxin sponge.</title>
        <authorList>
            <person name="Dahlstrom K.M."/>
            <person name="Newman D.K."/>
        </authorList>
    </citation>
    <scope>NUCLEOTIDE SEQUENCE [LARGE SCALE GENOMIC DNA]</scope>
    <source>
        <strain evidence="5 6">Pe01</strain>
    </source>
</reference>
<keyword evidence="1" id="KW-1133">Transmembrane helix</keyword>
<feature type="transmembrane region" description="Helical" evidence="1">
    <location>
        <begin position="68"/>
        <end position="88"/>
    </location>
</feature>
<keyword evidence="1" id="KW-0812">Transmembrane</keyword>
<feature type="transmembrane region" description="Helical" evidence="1">
    <location>
        <begin position="12"/>
        <end position="31"/>
    </location>
</feature>
<dbReference type="InterPro" id="IPR009612">
    <property type="entry name" value="IcmF-rel"/>
</dbReference>
<keyword evidence="1" id="KW-0472">Membrane</keyword>
<dbReference type="InterPro" id="IPR010623">
    <property type="entry name" value="IcmF_C"/>
</dbReference>
<feature type="transmembrane region" description="Helical" evidence="1">
    <location>
        <begin position="43"/>
        <end position="61"/>
    </location>
</feature>
<dbReference type="Pfam" id="PF06744">
    <property type="entry name" value="IcmF_C"/>
    <property type="match status" value="1"/>
</dbReference>
<dbReference type="RefSeq" id="WP_219798780.1">
    <property type="nucleotide sequence ID" value="NZ_CP080095.1"/>
</dbReference>
<evidence type="ECO:0000259" key="2">
    <source>
        <dbReference type="Pfam" id="PF06744"/>
    </source>
</evidence>
<dbReference type="InterPro" id="IPR025743">
    <property type="entry name" value="TssM1_N"/>
</dbReference>
<gene>
    <name evidence="5" type="primary">tssM</name>
    <name evidence="5" type="ORF">KZJ38_03425</name>
</gene>
<dbReference type="PANTHER" id="PTHR36153:SF1">
    <property type="entry name" value="TYPE VI SECRETION SYSTEM COMPONENT TSSM1"/>
    <property type="match status" value="1"/>
</dbReference>
<evidence type="ECO:0000259" key="3">
    <source>
        <dbReference type="Pfam" id="PF06761"/>
    </source>
</evidence>
<dbReference type="InterPro" id="IPR053156">
    <property type="entry name" value="T6SS_TssM-like"/>
</dbReference>
<dbReference type="NCBIfam" id="TIGR03348">
    <property type="entry name" value="VI_IcmF"/>
    <property type="match status" value="1"/>
</dbReference>
<evidence type="ECO:0000313" key="5">
    <source>
        <dbReference type="EMBL" id="QYD69435.1"/>
    </source>
</evidence>
<dbReference type="Pfam" id="PF06761">
    <property type="entry name" value="IcmF-related"/>
    <property type="match status" value="1"/>
</dbReference>
<name>A0ABX8UK86_9BURK</name>
<proteinExistence type="predicted"/>
<feature type="domain" description="Type VI secretion system component TssM1 N-terminal" evidence="4">
    <location>
        <begin position="290"/>
        <end position="550"/>
    </location>
</feature>
<feature type="domain" description="IcmF-related" evidence="3">
    <location>
        <begin position="601"/>
        <end position="919"/>
    </location>
</feature>
<organism evidence="5 6">
    <name type="scientific">Paraburkholderia edwinii</name>
    <dbReference type="NCBI Taxonomy" id="2861782"/>
    <lineage>
        <taxon>Bacteria</taxon>
        <taxon>Pseudomonadati</taxon>
        <taxon>Pseudomonadota</taxon>
        <taxon>Betaproteobacteria</taxon>
        <taxon>Burkholderiales</taxon>
        <taxon>Burkholderiaceae</taxon>
        <taxon>Paraburkholderia</taxon>
    </lineage>
</organism>
<dbReference type="PANTHER" id="PTHR36153">
    <property type="entry name" value="INNER MEMBRANE PROTEIN-RELATED"/>
    <property type="match status" value="1"/>
</dbReference>
<keyword evidence="6" id="KW-1185">Reference proteome</keyword>
<dbReference type="Pfam" id="PF14331">
    <property type="entry name" value="IcmF-related_N"/>
    <property type="match status" value="1"/>
</dbReference>
<sequence>MKLLSFLGSRWSLALVALAGLSAAIWFLGPYVAFGTLKPFTDVGVRMLIIALVLTIALLRLRGMSTSPVFVALLCLLIWYAAPLIAFGQHQPFASTSSRIVAIGLVLACLALYWLIWALRRMQTDKDFLDKALRFGTRTEPSPAADRLRTVEARMNGALARLKGMRTGATGFTKLFQGARYLYELPWYVVLGSNGSGKTSALLHAGLQFPVGNADQLASAPMSTGDIDWWLANNVVLIDTPGRYTSHGNSGAHAHAPAQASAVGADQNISRAPVNGIPAADDANHRQQLVDADEWRGFIALLRRRRPRAPVNGALLVVKLDVLTSPDPSMLAAEATALRSRLEELRSGLGVRFPVYLLITQADRLPGFADYFGALTKEHRAQMWGFTLPVDAESVDMHCQTELTQLAERISNGLNSRLDDEYDMARRQHLAALPEAFGALSVPLVELVSRLFGDSRYDVTQSNANLRGVYFTSAVQSGESITPEPLTVVQRLETALGQRIERKRTRVNSAHGYFLQDLFDKVILPEAHLVRPNLHWEYRSRALQLAGHALALLLFAWLAVSLYTSFHNNSDYLDTIHRKTSALAARVSRLYEAPKQEAVPEALTNARTLPAYAHLDLSAPDSRFRYGLYSAPGVIDASRLTYQALEDNLLLPQIVRRMEDAISQSIFNRDAKSTYDALRVYLMLYDRANFSAGDIKAWVLDDWAKTDSAAAFGGRAAMIGHVEHLFSGERYVQSPLMRNDALIQRARAFLDSIEATERLYERAKADMEKDAPDEFSLLRVIGPHTGTVFTRASGAPLARGVPGLFTFDGYRKLFDKRLHEFLEAARDGDAWVMGRLQPGGAQKKTVEIAGGPADMDDPLVEAVRRLYLIEYARNWDMFLTDLRVVSGTSLAFDLQVLRRFAAPDSPLVRLVTAVVHETTLTRSITNDEPSLLQKTAERLADKADKTPGIRAQERAEREIVDSHFAALREMVTGSPEVGPTADAASKAKGGVTGIDGMSTLLNDYYTSLMVADSAIANNSLPPASDAASKLRMAANTMPAPLREVLLGLSSQGSLEVNQGVGRLLSRQMQAVIGDTCRLTIEGNYPFAPGSARDVSIEDFTRLFAQDGVLDNFFTKNLAPFVDTSARPWRYKTLPGSTEPVSGPDLEPFQHAKAIREVFFSDQGQKQVVWKTDIRVAELDPSITGLAIDIDGQGALYQHGPVMPLHVTWPGPRGGVHAELTASPRIRADTSTVAADGGWAFMRLLRRGEIVQTATPGRTRVVYDFDGRKAVLDIANAGSLANPLTSNLLTTFRCPRSAPVISLPDSGPPPGLPPAP</sequence>
<evidence type="ECO:0000256" key="1">
    <source>
        <dbReference type="SAM" id="Phobius"/>
    </source>
</evidence>
<dbReference type="InterPro" id="IPR017731">
    <property type="entry name" value="TssM1-like"/>
</dbReference>
<feature type="transmembrane region" description="Helical" evidence="1">
    <location>
        <begin position="100"/>
        <end position="119"/>
    </location>
</feature>
<evidence type="ECO:0000259" key="4">
    <source>
        <dbReference type="Pfam" id="PF14331"/>
    </source>
</evidence>
<dbReference type="EMBL" id="CP080095">
    <property type="protein sequence ID" value="QYD69435.1"/>
    <property type="molecule type" value="Genomic_DNA"/>
</dbReference>
<feature type="domain" description="Type VI secretion system IcmF C-terminal" evidence="2">
    <location>
        <begin position="1172"/>
        <end position="1274"/>
    </location>
</feature>
<accession>A0ABX8UK86</accession>
<protein>
    <submittedName>
        <fullName evidence="5">Type VI secretion system membrane subunit TssM</fullName>
    </submittedName>
</protein>
<evidence type="ECO:0000313" key="6">
    <source>
        <dbReference type="Proteomes" id="UP000826462"/>
    </source>
</evidence>
<dbReference type="Proteomes" id="UP000826462">
    <property type="component" value="Chromosome 1"/>
</dbReference>